<feature type="region of interest" description="Disordered" evidence="1">
    <location>
        <begin position="53"/>
        <end position="81"/>
    </location>
</feature>
<accession>A0AAP0IN62</accession>
<reference evidence="2 3" key="1">
    <citation type="submission" date="2024-01" db="EMBL/GenBank/DDBJ databases">
        <title>Genome assemblies of Stephania.</title>
        <authorList>
            <person name="Yang L."/>
        </authorList>
    </citation>
    <scope>NUCLEOTIDE SEQUENCE [LARGE SCALE GENOMIC DNA]</scope>
    <source>
        <strain evidence="2">JXDWG</strain>
        <tissue evidence="2">Leaf</tissue>
    </source>
</reference>
<gene>
    <name evidence="2" type="ORF">Scep_016711</name>
</gene>
<name>A0AAP0IN62_9MAGN</name>
<feature type="compositionally biased region" description="Basic and acidic residues" evidence="1">
    <location>
        <begin position="65"/>
        <end position="81"/>
    </location>
</feature>
<proteinExistence type="predicted"/>
<organism evidence="2 3">
    <name type="scientific">Stephania cephalantha</name>
    <dbReference type="NCBI Taxonomy" id="152367"/>
    <lineage>
        <taxon>Eukaryota</taxon>
        <taxon>Viridiplantae</taxon>
        <taxon>Streptophyta</taxon>
        <taxon>Embryophyta</taxon>
        <taxon>Tracheophyta</taxon>
        <taxon>Spermatophyta</taxon>
        <taxon>Magnoliopsida</taxon>
        <taxon>Ranunculales</taxon>
        <taxon>Menispermaceae</taxon>
        <taxon>Menispermoideae</taxon>
        <taxon>Cissampelideae</taxon>
        <taxon>Stephania</taxon>
    </lineage>
</organism>
<evidence type="ECO:0000256" key="1">
    <source>
        <dbReference type="SAM" id="MobiDB-lite"/>
    </source>
</evidence>
<evidence type="ECO:0000313" key="3">
    <source>
        <dbReference type="Proteomes" id="UP001419268"/>
    </source>
</evidence>
<evidence type="ECO:0000313" key="2">
    <source>
        <dbReference type="EMBL" id="KAK9118618.1"/>
    </source>
</evidence>
<dbReference type="EMBL" id="JBBNAG010000007">
    <property type="protein sequence ID" value="KAK9118618.1"/>
    <property type="molecule type" value="Genomic_DNA"/>
</dbReference>
<dbReference type="Proteomes" id="UP001419268">
    <property type="component" value="Unassembled WGS sequence"/>
</dbReference>
<sequence>MGPPTAFATTNSPKDMVEVMLKEGRAWSAEKPSLLPLIATITTHNFSYGPSLAKGAAAKPPTLPRHREITENESRGESEDERVIDRESFARAFDVAALRVPAEDCFDLERRLRGHLLNWPRVRNVARVAGDEMEEELKRIVRGEGEEGEGEEKFDALNRRIHERERGEEWQRLYMVFAATSHSGYLVEPLPYASGALQECHCDTEHRLYKVATTLSHGGTLVEPLSTGQRLYKEAAA</sequence>
<comment type="caution">
    <text evidence="2">The sequence shown here is derived from an EMBL/GenBank/DDBJ whole genome shotgun (WGS) entry which is preliminary data.</text>
</comment>
<dbReference type="AlphaFoldDB" id="A0AAP0IN62"/>
<protein>
    <submittedName>
        <fullName evidence="2">Uncharacterized protein</fullName>
    </submittedName>
</protein>
<keyword evidence="3" id="KW-1185">Reference proteome</keyword>